<reference evidence="1" key="1">
    <citation type="submission" date="2013-07" db="EMBL/GenBank/DDBJ databases">
        <title>The Genome Sequence of Cryptococcus pinus CBS10737.</title>
        <authorList>
            <consortium name="The Broad Institute Genome Sequencing Platform"/>
            <person name="Cuomo C."/>
            <person name="Litvintseva A."/>
            <person name="Chen Y."/>
            <person name="Heitman J."/>
            <person name="Sun S."/>
            <person name="Springer D."/>
            <person name="Dromer F."/>
            <person name="Young S.K."/>
            <person name="Zeng Q."/>
            <person name="Gargeya S."/>
            <person name="Fitzgerald M."/>
            <person name="Abouelleil A."/>
            <person name="Alvarado L."/>
            <person name="Berlin A.M."/>
            <person name="Chapman S.B."/>
            <person name="Dewar J."/>
            <person name="Goldberg J."/>
            <person name="Griggs A."/>
            <person name="Gujja S."/>
            <person name="Hansen M."/>
            <person name="Howarth C."/>
            <person name="Imamovic A."/>
            <person name="Larimer J."/>
            <person name="McCowan C."/>
            <person name="Murphy C."/>
            <person name="Pearson M."/>
            <person name="Priest M."/>
            <person name="Roberts A."/>
            <person name="Saif S."/>
            <person name="Shea T."/>
            <person name="Sykes S."/>
            <person name="Wortman J."/>
            <person name="Nusbaum C."/>
            <person name="Birren B."/>
        </authorList>
    </citation>
    <scope>NUCLEOTIDE SEQUENCE [LARGE SCALE GENOMIC DNA]</scope>
    <source>
        <strain evidence="1">CBS 10737</strain>
    </source>
</reference>
<evidence type="ECO:0000313" key="3">
    <source>
        <dbReference type="Proteomes" id="UP000094020"/>
    </source>
</evidence>
<dbReference type="AlphaFoldDB" id="A0A1B9I3T6"/>
<reference evidence="2" key="2">
    <citation type="submission" date="2013-07" db="EMBL/GenBank/DDBJ databases">
        <authorList>
            <consortium name="The Broad Institute Genome Sequencing Platform"/>
            <person name="Cuomo C."/>
            <person name="Litvintseva A."/>
            <person name="Chen Y."/>
            <person name="Heitman J."/>
            <person name="Sun S."/>
            <person name="Springer D."/>
            <person name="Dromer F."/>
            <person name="Young S.K."/>
            <person name="Zeng Q."/>
            <person name="Gargeya S."/>
            <person name="Fitzgerald M."/>
            <person name="Abouelleil A."/>
            <person name="Alvarado L."/>
            <person name="Berlin A.M."/>
            <person name="Chapman S.B."/>
            <person name="Dewar J."/>
            <person name="Goldberg J."/>
            <person name="Griggs A."/>
            <person name="Gujja S."/>
            <person name="Hansen M."/>
            <person name="Howarth C."/>
            <person name="Imamovic A."/>
            <person name="Larimer J."/>
            <person name="McCowan C."/>
            <person name="Murphy C."/>
            <person name="Pearson M."/>
            <person name="Priest M."/>
            <person name="Roberts A."/>
            <person name="Saif S."/>
            <person name="Shea T."/>
            <person name="Sykes S."/>
            <person name="Wortman J."/>
            <person name="Nusbaum C."/>
            <person name="Birren B."/>
        </authorList>
    </citation>
    <scope>NUCLEOTIDE SEQUENCE</scope>
    <source>
        <strain evidence="2">CBS 10737</strain>
    </source>
</reference>
<sequence length="203" mass="22346">MTSQSNTVSASSLGELHNDPSKLSYDPTLKLSKRHLEHAALVLDIFQGKGTMTKINNGFTEDSIYEDPVAIGHDRQEVAGQLLHISTVTSSTKTNKFNIIDLTSNVETETGSKRKVKADLIQVEFNHDLNFKIGPTYNLDTTLQIYSTEEGIVRLQDRPGDKIPDNGFAMALRKLNGVVAPKVAGVPQNQKEDAEKALKQDII</sequence>
<dbReference type="OrthoDB" id="2400485at2759"/>
<keyword evidence="3" id="KW-1185">Reference proteome</keyword>
<proteinExistence type="predicted"/>
<organism evidence="1">
    <name type="scientific">Kwoniella pini CBS 10737</name>
    <dbReference type="NCBI Taxonomy" id="1296096"/>
    <lineage>
        <taxon>Eukaryota</taxon>
        <taxon>Fungi</taxon>
        <taxon>Dikarya</taxon>
        <taxon>Basidiomycota</taxon>
        <taxon>Agaricomycotina</taxon>
        <taxon>Tremellomycetes</taxon>
        <taxon>Tremellales</taxon>
        <taxon>Cryptococcaceae</taxon>
        <taxon>Kwoniella</taxon>
    </lineage>
</organism>
<dbReference type="Proteomes" id="UP000094020">
    <property type="component" value="Chromosome 7"/>
</dbReference>
<dbReference type="EMBL" id="CP144525">
    <property type="protein sequence ID" value="WWC71692.1"/>
    <property type="molecule type" value="Genomic_DNA"/>
</dbReference>
<name>A0A1B9I3T6_9TREE</name>
<evidence type="ECO:0000313" key="1">
    <source>
        <dbReference type="EMBL" id="OCF50131.1"/>
    </source>
</evidence>
<reference evidence="2" key="4">
    <citation type="submission" date="2024-02" db="EMBL/GenBank/DDBJ databases">
        <title>Comparative genomics of Cryptococcus and Kwoniella reveals pathogenesis evolution and contrasting modes of karyotype evolution via chromosome fusion or intercentromeric recombination.</title>
        <authorList>
            <person name="Coelho M.A."/>
            <person name="David-Palma M."/>
            <person name="Shea T."/>
            <person name="Bowers K."/>
            <person name="McGinley-Smith S."/>
            <person name="Mohammad A.W."/>
            <person name="Gnirke A."/>
            <person name="Yurkov A.M."/>
            <person name="Nowrousian M."/>
            <person name="Sun S."/>
            <person name="Cuomo C.A."/>
            <person name="Heitman J."/>
        </authorList>
    </citation>
    <scope>NUCLEOTIDE SEQUENCE</scope>
    <source>
        <strain evidence="2">CBS 10737</strain>
    </source>
</reference>
<gene>
    <name evidence="1" type="ORF">I206_03449</name>
    <name evidence="2" type="ORF">I206_105650</name>
</gene>
<dbReference type="KEGG" id="kpin:30171818"/>
<protein>
    <submittedName>
        <fullName evidence="1">Uncharacterized protein</fullName>
    </submittedName>
</protein>
<dbReference type="RefSeq" id="XP_019011350.1">
    <property type="nucleotide sequence ID" value="XM_019155196.1"/>
</dbReference>
<dbReference type="EMBL" id="KI894010">
    <property type="protein sequence ID" value="OCF50131.1"/>
    <property type="molecule type" value="Genomic_DNA"/>
</dbReference>
<dbReference type="GeneID" id="30171818"/>
<reference evidence="1" key="3">
    <citation type="submission" date="2016-07" db="EMBL/GenBank/DDBJ databases">
        <title>Evolution of pathogenesis and genome organization in the Tremellales.</title>
        <authorList>
            <person name="Cuomo C."/>
            <person name="Litvintseva A."/>
            <person name="Heitman J."/>
            <person name="Chen Y."/>
            <person name="Sun S."/>
            <person name="Springer D."/>
            <person name="Dromer F."/>
            <person name="Young S."/>
            <person name="Zeng Q."/>
            <person name="Chapman S."/>
            <person name="Gujja S."/>
            <person name="Saif S."/>
            <person name="Birren B."/>
        </authorList>
    </citation>
    <scope>NUCLEOTIDE SEQUENCE</scope>
    <source>
        <strain evidence="1">CBS 10737</strain>
    </source>
</reference>
<evidence type="ECO:0000313" key="2">
    <source>
        <dbReference type="EMBL" id="WWC71692.1"/>
    </source>
</evidence>
<accession>A0A1B9I3T6</accession>